<protein>
    <submittedName>
        <fullName evidence="1">Uncharacterized protein</fullName>
    </submittedName>
</protein>
<dbReference type="AlphaFoldDB" id="A0A9P0LRA8"/>
<dbReference type="OrthoDB" id="6756758at2759"/>
<organism evidence="1 2">
    <name type="scientific">Acanthoscelides obtectus</name>
    <name type="common">Bean weevil</name>
    <name type="synonym">Bruchus obtectus</name>
    <dbReference type="NCBI Taxonomy" id="200917"/>
    <lineage>
        <taxon>Eukaryota</taxon>
        <taxon>Metazoa</taxon>
        <taxon>Ecdysozoa</taxon>
        <taxon>Arthropoda</taxon>
        <taxon>Hexapoda</taxon>
        <taxon>Insecta</taxon>
        <taxon>Pterygota</taxon>
        <taxon>Neoptera</taxon>
        <taxon>Endopterygota</taxon>
        <taxon>Coleoptera</taxon>
        <taxon>Polyphaga</taxon>
        <taxon>Cucujiformia</taxon>
        <taxon>Chrysomeloidea</taxon>
        <taxon>Chrysomelidae</taxon>
        <taxon>Bruchinae</taxon>
        <taxon>Bruchini</taxon>
        <taxon>Acanthoscelides</taxon>
    </lineage>
</organism>
<keyword evidence="2" id="KW-1185">Reference proteome</keyword>
<accession>A0A9P0LRA8</accession>
<comment type="caution">
    <text evidence="1">The sequence shown here is derived from an EMBL/GenBank/DDBJ whole genome shotgun (WGS) entry which is preliminary data.</text>
</comment>
<evidence type="ECO:0000313" key="1">
    <source>
        <dbReference type="EMBL" id="CAH1998440.1"/>
    </source>
</evidence>
<reference evidence="1" key="1">
    <citation type="submission" date="2022-03" db="EMBL/GenBank/DDBJ databases">
        <authorList>
            <person name="Sayadi A."/>
        </authorList>
    </citation>
    <scope>NUCLEOTIDE SEQUENCE</scope>
</reference>
<proteinExistence type="predicted"/>
<evidence type="ECO:0000313" key="2">
    <source>
        <dbReference type="Proteomes" id="UP001152888"/>
    </source>
</evidence>
<gene>
    <name evidence="1" type="ORF">ACAOBT_LOCUS24384</name>
</gene>
<dbReference type="Proteomes" id="UP001152888">
    <property type="component" value="Unassembled WGS sequence"/>
</dbReference>
<sequence length="92" mass="10538">MDLIVIGPIAKLDRTSNIPKFRQYDKSKLEHVPRDIQNSTEFYRTAEKKTLGPSPILTSEEEALLVSWIKDNAAKDVPRKANDFESTKIFEC</sequence>
<name>A0A9P0LRA8_ACAOB</name>
<dbReference type="EMBL" id="CAKOFQ010007330">
    <property type="protein sequence ID" value="CAH1998440.1"/>
    <property type="molecule type" value="Genomic_DNA"/>
</dbReference>